<dbReference type="EMBL" id="UINC01049230">
    <property type="protein sequence ID" value="SVB60751.1"/>
    <property type="molecule type" value="Genomic_DNA"/>
</dbReference>
<dbReference type="GO" id="GO:0006631">
    <property type="term" value="P:fatty acid metabolic process"/>
    <property type="evidence" value="ECO:0007669"/>
    <property type="project" value="InterPro"/>
</dbReference>
<dbReference type="AlphaFoldDB" id="A0A382FFI5"/>
<dbReference type="Gene3D" id="3.90.226.10">
    <property type="entry name" value="2-enoyl-CoA Hydratase, Chain A, domain 1"/>
    <property type="match status" value="1"/>
</dbReference>
<protein>
    <recommendedName>
        <fullName evidence="4">3-hydroxyacyl-CoA dehydrogenase NAD binding domain-containing protein</fullName>
    </recommendedName>
</protein>
<evidence type="ECO:0000256" key="1">
    <source>
        <dbReference type="ARBA" id="ARBA00023235"/>
    </source>
</evidence>
<dbReference type="PROSITE" id="PS00166">
    <property type="entry name" value="ENOYL_COA_HYDRATASE"/>
    <property type="match status" value="1"/>
</dbReference>
<dbReference type="InterPro" id="IPR029045">
    <property type="entry name" value="ClpP/crotonase-like_dom_sf"/>
</dbReference>
<dbReference type="PANTHER" id="PTHR23309">
    <property type="entry name" value="3-HYDROXYACYL-COA DEHYROGENASE"/>
    <property type="match status" value="1"/>
</dbReference>
<evidence type="ECO:0000256" key="3">
    <source>
        <dbReference type="ARBA" id="ARBA00023268"/>
    </source>
</evidence>
<dbReference type="GO" id="GO:0016829">
    <property type="term" value="F:lyase activity"/>
    <property type="evidence" value="ECO:0007669"/>
    <property type="project" value="UniProtKB-KW"/>
</dbReference>
<organism evidence="5">
    <name type="scientific">marine metagenome</name>
    <dbReference type="NCBI Taxonomy" id="408172"/>
    <lineage>
        <taxon>unclassified sequences</taxon>
        <taxon>metagenomes</taxon>
        <taxon>ecological metagenomes</taxon>
    </lineage>
</organism>
<evidence type="ECO:0000313" key="5">
    <source>
        <dbReference type="EMBL" id="SVB60751.1"/>
    </source>
</evidence>
<dbReference type="GO" id="GO:0070403">
    <property type="term" value="F:NAD+ binding"/>
    <property type="evidence" value="ECO:0007669"/>
    <property type="project" value="InterPro"/>
</dbReference>
<dbReference type="SUPFAM" id="SSF52096">
    <property type="entry name" value="ClpP/crotonase"/>
    <property type="match status" value="1"/>
</dbReference>
<evidence type="ECO:0000259" key="4">
    <source>
        <dbReference type="Pfam" id="PF02737"/>
    </source>
</evidence>
<keyword evidence="2" id="KW-0456">Lyase</keyword>
<keyword evidence="1" id="KW-0413">Isomerase</keyword>
<sequence length="366" mass="38496">MTLVKYDTHDDVAILTVDNPPVNALSPGVPKGIVEGVSQANADSNVRAIVLIGAGRGFIAGADIRFFSRPWPAGAEKLSHIISSFEDSPKPVVAAIHGHALGGGLELAMSCHYRVIVPKARVGQPEVKLGIPPGAGGTQRLPRLAGVDAALDMIVSGDPVSAERAQQLGIVDQLIDGELLEGAVAFASEKGSSGATHPLARDISITPEDPGIFETKRAQIKRRARGMRAPYACIECVEAAVSLPFAEGLAREREIFEKCVASEESQAMRHVFFAERGAAKVPGVDREVPRRSFSNAGVVGAGTMGGGISMNLANAGIPVTVIEQNAQALDRGMATIEKNYAATVSKGRLTQADMDQRLARITPSTR</sequence>
<reference evidence="5" key="1">
    <citation type="submission" date="2018-05" db="EMBL/GenBank/DDBJ databases">
        <authorList>
            <person name="Lanie J.A."/>
            <person name="Ng W.-L."/>
            <person name="Kazmierczak K.M."/>
            <person name="Andrzejewski T.M."/>
            <person name="Davidsen T.M."/>
            <person name="Wayne K.J."/>
            <person name="Tettelin H."/>
            <person name="Glass J.I."/>
            <person name="Rusch D."/>
            <person name="Podicherti R."/>
            <person name="Tsui H.-C.T."/>
            <person name="Winkler M.E."/>
        </authorList>
    </citation>
    <scope>NUCLEOTIDE SEQUENCE</scope>
</reference>
<evidence type="ECO:0000256" key="2">
    <source>
        <dbReference type="ARBA" id="ARBA00023239"/>
    </source>
</evidence>
<gene>
    <name evidence="5" type="ORF">METZ01_LOCUS213605</name>
</gene>
<feature type="domain" description="3-hydroxyacyl-CoA dehydrogenase NAD binding" evidence="4">
    <location>
        <begin position="296"/>
        <end position="365"/>
    </location>
</feature>
<feature type="non-terminal residue" evidence="5">
    <location>
        <position position="366"/>
    </location>
</feature>
<dbReference type="CDD" id="cd06558">
    <property type="entry name" value="crotonase-like"/>
    <property type="match status" value="1"/>
</dbReference>
<proteinExistence type="predicted"/>
<dbReference type="Pfam" id="PF02737">
    <property type="entry name" value="3HCDH_N"/>
    <property type="match status" value="1"/>
</dbReference>
<dbReference type="SUPFAM" id="SSF51735">
    <property type="entry name" value="NAD(P)-binding Rossmann-fold domains"/>
    <property type="match status" value="1"/>
</dbReference>
<dbReference type="GO" id="GO:0016853">
    <property type="term" value="F:isomerase activity"/>
    <property type="evidence" value="ECO:0007669"/>
    <property type="project" value="UniProtKB-KW"/>
</dbReference>
<dbReference type="Pfam" id="PF00378">
    <property type="entry name" value="ECH_1"/>
    <property type="match status" value="1"/>
</dbReference>
<dbReference type="InterPro" id="IPR018376">
    <property type="entry name" value="Enoyl-CoA_hyd/isom_CS"/>
</dbReference>
<keyword evidence="3" id="KW-0511">Multifunctional enzyme</keyword>
<dbReference type="InterPro" id="IPR036291">
    <property type="entry name" value="NAD(P)-bd_dom_sf"/>
</dbReference>
<dbReference type="InterPro" id="IPR006176">
    <property type="entry name" value="3-OHacyl-CoA_DH_NAD-bd"/>
</dbReference>
<accession>A0A382FFI5</accession>
<dbReference type="Gene3D" id="3.40.50.720">
    <property type="entry name" value="NAD(P)-binding Rossmann-like Domain"/>
    <property type="match status" value="1"/>
</dbReference>
<name>A0A382FFI5_9ZZZZ</name>
<dbReference type="InterPro" id="IPR001753">
    <property type="entry name" value="Enoyl-CoA_hydra/iso"/>
</dbReference>